<evidence type="ECO:0000313" key="3">
    <source>
        <dbReference type="Proteomes" id="UP001314205"/>
    </source>
</evidence>
<keyword evidence="1" id="KW-0732">Signal</keyword>
<dbReference type="AlphaFoldDB" id="A0AAV1KZ79"/>
<feature type="signal peptide" evidence="1">
    <location>
        <begin position="1"/>
        <end position="18"/>
    </location>
</feature>
<dbReference type="Pfam" id="PF15868">
    <property type="entry name" value="MBF2"/>
    <property type="match status" value="1"/>
</dbReference>
<accession>A0AAV1KZ79</accession>
<evidence type="ECO:0000313" key="2">
    <source>
        <dbReference type="EMBL" id="CAK1588416.1"/>
    </source>
</evidence>
<dbReference type="Proteomes" id="UP001314205">
    <property type="component" value="Unassembled WGS sequence"/>
</dbReference>
<reference evidence="2 3" key="1">
    <citation type="submission" date="2023-11" db="EMBL/GenBank/DDBJ databases">
        <authorList>
            <person name="Hedman E."/>
            <person name="Englund M."/>
            <person name="Stromberg M."/>
            <person name="Nyberg Akerstrom W."/>
            <person name="Nylinder S."/>
            <person name="Jareborg N."/>
            <person name="Kallberg Y."/>
            <person name="Kronander E."/>
        </authorList>
    </citation>
    <scope>NUCLEOTIDE SEQUENCE [LARGE SCALE GENOMIC DNA]</scope>
</reference>
<organism evidence="2 3">
    <name type="scientific">Parnassius mnemosyne</name>
    <name type="common">clouded apollo</name>
    <dbReference type="NCBI Taxonomy" id="213953"/>
    <lineage>
        <taxon>Eukaryota</taxon>
        <taxon>Metazoa</taxon>
        <taxon>Ecdysozoa</taxon>
        <taxon>Arthropoda</taxon>
        <taxon>Hexapoda</taxon>
        <taxon>Insecta</taxon>
        <taxon>Pterygota</taxon>
        <taxon>Neoptera</taxon>
        <taxon>Endopterygota</taxon>
        <taxon>Lepidoptera</taxon>
        <taxon>Glossata</taxon>
        <taxon>Ditrysia</taxon>
        <taxon>Papilionoidea</taxon>
        <taxon>Papilionidae</taxon>
        <taxon>Parnassiinae</taxon>
        <taxon>Parnassini</taxon>
        <taxon>Parnassius</taxon>
        <taxon>Driopa</taxon>
    </lineage>
</organism>
<gene>
    <name evidence="2" type="ORF">PARMNEM_LOCUS9057</name>
</gene>
<name>A0AAV1KZ79_9NEOP</name>
<sequence>MYRLTLCFLLLIIVRGKARMFCEQTKAPLEVGKWAHYLMHLDSAVVENSPVSMQEGQVYVYENYFPDYVIKYVHVDNVAIKSCGASASIKQGGIGSSSILIVLHAATNEDIRSVIDIWGTRRQEKTKGPLENPNSYKNFRSLYLFKDLRIVNHNSGF</sequence>
<comment type="caution">
    <text evidence="2">The sequence shown here is derived from an EMBL/GenBank/DDBJ whole genome shotgun (WGS) entry which is preliminary data.</text>
</comment>
<proteinExistence type="predicted"/>
<dbReference type="InterPro" id="IPR031734">
    <property type="entry name" value="MBF2"/>
</dbReference>
<keyword evidence="3" id="KW-1185">Reference proteome</keyword>
<evidence type="ECO:0000256" key="1">
    <source>
        <dbReference type="SAM" id="SignalP"/>
    </source>
</evidence>
<protein>
    <submittedName>
        <fullName evidence="2">Uncharacterized protein</fullName>
    </submittedName>
</protein>
<dbReference type="EMBL" id="CAVLGL010000082">
    <property type="protein sequence ID" value="CAK1588416.1"/>
    <property type="molecule type" value="Genomic_DNA"/>
</dbReference>
<feature type="chain" id="PRO_5044021663" evidence="1">
    <location>
        <begin position="19"/>
        <end position="157"/>
    </location>
</feature>